<proteinExistence type="predicted"/>
<feature type="transmembrane region" description="Helical" evidence="6">
    <location>
        <begin position="120"/>
        <end position="139"/>
    </location>
</feature>
<dbReference type="EMBL" id="JBDZYD010000017">
    <property type="protein sequence ID" value="MEQ0564849.1"/>
    <property type="molecule type" value="Genomic_DNA"/>
</dbReference>
<feature type="transmembrane region" description="Helical" evidence="6">
    <location>
        <begin position="343"/>
        <end position="365"/>
    </location>
</feature>
<keyword evidence="8" id="KW-1185">Reference proteome</keyword>
<dbReference type="Pfam" id="PF13520">
    <property type="entry name" value="AA_permease_2"/>
    <property type="match status" value="1"/>
</dbReference>
<organism evidence="7 8">
    <name type="scientific">Amycolatopsis melonis</name>
    <dbReference type="NCBI Taxonomy" id="3156488"/>
    <lineage>
        <taxon>Bacteria</taxon>
        <taxon>Bacillati</taxon>
        <taxon>Actinomycetota</taxon>
        <taxon>Actinomycetes</taxon>
        <taxon>Pseudonocardiales</taxon>
        <taxon>Pseudonocardiaceae</taxon>
        <taxon>Amycolatopsis</taxon>
    </lineage>
</organism>
<comment type="caution">
    <text evidence="7">The sequence shown here is derived from an EMBL/GenBank/DDBJ whole genome shotgun (WGS) entry which is preliminary data.</text>
</comment>
<evidence type="ECO:0000313" key="7">
    <source>
        <dbReference type="EMBL" id="MEQ0564849.1"/>
    </source>
</evidence>
<keyword evidence="4 6" id="KW-1133">Transmembrane helix</keyword>
<feature type="transmembrane region" description="Helical" evidence="6">
    <location>
        <begin position="180"/>
        <end position="198"/>
    </location>
</feature>
<evidence type="ECO:0000256" key="1">
    <source>
        <dbReference type="ARBA" id="ARBA00004651"/>
    </source>
</evidence>
<evidence type="ECO:0000256" key="3">
    <source>
        <dbReference type="ARBA" id="ARBA00022692"/>
    </source>
</evidence>
<feature type="transmembrane region" description="Helical" evidence="6">
    <location>
        <begin position="262"/>
        <end position="286"/>
    </location>
</feature>
<evidence type="ECO:0000313" key="8">
    <source>
        <dbReference type="Proteomes" id="UP001440984"/>
    </source>
</evidence>
<feature type="transmembrane region" description="Helical" evidence="6">
    <location>
        <begin position="12"/>
        <end position="32"/>
    </location>
</feature>
<protein>
    <submittedName>
        <fullName evidence="7">Amino acid permease</fullName>
    </submittedName>
</protein>
<feature type="transmembrane region" description="Helical" evidence="6">
    <location>
        <begin position="146"/>
        <end position="168"/>
    </location>
</feature>
<feature type="transmembrane region" description="Helical" evidence="6">
    <location>
        <begin position="372"/>
        <end position="405"/>
    </location>
</feature>
<comment type="subcellular location">
    <subcellularLocation>
        <location evidence="1">Cell membrane</location>
        <topology evidence="1">Multi-pass membrane protein</topology>
    </subcellularLocation>
</comment>
<evidence type="ECO:0000256" key="5">
    <source>
        <dbReference type="ARBA" id="ARBA00023136"/>
    </source>
</evidence>
<feature type="transmembrane region" description="Helical" evidence="6">
    <location>
        <begin position="38"/>
        <end position="61"/>
    </location>
</feature>
<reference evidence="7 8" key="1">
    <citation type="submission" date="2024-05" db="EMBL/GenBank/DDBJ databases">
        <authorList>
            <person name="Zhao H."/>
            <person name="Xu Y."/>
            <person name="Lin S."/>
            <person name="Spain J.C."/>
            <person name="Zhou N.-Y."/>
        </authorList>
    </citation>
    <scope>NUCLEOTIDE SEQUENCE [LARGE SCALE GENOMIC DNA]</scope>
    <source>
        <strain evidence="7 8">NEAU-NG30</strain>
    </source>
</reference>
<feature type="transmembrane region" description="Helical" evidence="6">
    <location>
        <begin position="218"/>
        <end position="242"/>
    </location>
</feature>
<dbReference type="Gene3D" id="1.20.1740.10">
    <property type="entry name" value="Amino acid/polyamine transporter I"/>
    <property type="match status" value="1"/>
</dbReference>
<evidence type="ECO:0000256" key="4">
    <source>
        <dbReference type="ARBA" id="ARBA00022989"/>
    </source>
</evidence>
<dbReference type="PANTHER" id="PTHR42770">
    <property type="entry name" value="AMINO ACID TRANSPORTER-RELATED"/>
    <property type="match status" value="1"/>
</dbReference>
<evidence type="ECO:0000256" key="6">
    <source>
        <dbReference type="SAM" id="Phobius"/>
    </source>
</evidence>
<name>A0ABV0LSF6_9PSEU</name>
<dbReference type="RefSeq" id="WP_348955938.1">
    <property type="nucleotide sequence ID" value="NZ_JBDZYD010000017.1"/>
</dbReference>
<dbReference type="InterPro" id="IPR002293">
    <property type="entry name" value="AA/rel_permease1"/>
</dbReference>
<keyword evidence="2" id="KW-1003">Cell membrane</keyword>
<evidence type="ECO:0000256" key="2">
    <source>
        <dbReference type="ARBA" id="ARBA00022475"/>
    </source>
</evidence>
<dbReference type="PIRSF" id="PIRSF006060">
    <property type="entry name" value="AA_transporter"/>
    <property type="match status" value="1"/>
</dbReference>
<keyword evidence="5 6" id="KW-0472">Membrane</keyword>
<feature type="transmembrane region" description="Helical" evidence="6">
    <location>
        <begin position="318"/>
        <end position="337"/>
    </location>
</feature>
<dbReference type="InterPro" id="IPR050367">
    <property type="entry name" value="APC_superfamily"/>
</dbReference>
<keyword evidence="3 6" id="KW-0812">Transmembrane</keyword>
<feature type="transmembrane region" description="Helical" evidence="6">
    <location>
        <begin position="82"/>
        <end position="100"/>
    </location>
</feature>
<dbReference type="PANTHER" id="PTHR42770:SF13">
    <property type="entry name" value="L-METHIONINE_BRANCHED-CHAIN AMINO ACID EXPORTER YJEH"/>
    <property type="match status" value="1"/>
</dbReference>
<dbReference type="Proteomes" id="UP001440984">
    <property type="component" value="Unassembled WGS sequence"/>
</dbReference>
<sequence length="430" mass="43056">MSSARIGIGQGTAIYVGAILGAGILALPSLAAKEAGPASVLAWALLLLFCVPVATTFAALGGRYPDGGGVATFVSKAFGPRASAVVGYWFYFALPAGAPATAYVGGRYVADALGGGQTEALLIAVVLLGLAFTSNALGLKISGRVQLMLVGVLALLLLIACVAALPSARTANLTPFAPHGFWSVGSAASLLFFSFAGWEAVTHLSGEFRNPARDLRRVTALTLAVVAILYIGLSVTSVLVLGPQLEDSPVPLSLLLQAGVGGAASAITATVAALLALGTMTAYLAGASRLGAALARDGALPSWMAKGNKAGEVPRRSLAVLGVLSVAVSVIALTTGASLGSVMLGASACFIAVTVAGLVAGARLLPTGRPVWFGAVLAAVVMGVVLAFSEWFLLVPLVLGVAAVLYSRRRGVVPVEAASPDLEPASGAAQ</sequence>
<gene>
    <name evidence="7" type="ORF">ABJI51_37715</name>
</gene>
<accession>A0ABV0LSF6</accession>